<keyword evidence="2" id="KW-0547">Nucleotide-binding</keyword>
<sequence>MSDLTLCSEDCSSGDVGNFILGRAAFDSEAPPDVVERVSGRLKDRHVIIINSPQLLQTNISDHQITQTVRECVHLSDPGPHVFILVLQHKHFTEDDLRRVKHLLKLFSEDAIKHTIVITTDEQTRRAKRTSGKPNTFIQQLTKECGGGHETEDNRAVDSDLSGYENTDESHKQTDRRSEFVKKDEKIHGRLINLVELPALIRLSEEEVMRQTLRCVSLCHPGVHVFLLVIPVGSLINEDKTEMEKIQKIFDSQKHFMVIFTSEMSVHEPVINFAKSIVDSQSLCGGRYKVIGLKEPGNSRQIPELLDYIENMKTEPYSAQTYVRTQENRVRHELEEQHKKELKKIQSDGAEDKQDDLKCLRIVLIGRTGNGKSATGNTILGREEFKSEPNADSVTTVCQKGVGEVNGRSVAVIDTPGLFDTSLTNELVVEEIVKCVSLSSPGPHVFVIVLSVGRFTNEENETMQLIKKIFGPKAAQFSIVLFTYGDKLGSKSIEDYVKRSNNAELKKLIRDCGNRFLVFNNREKHDKTQVIQLLNIIEEVKKTNEGQYFTNRMFEEAEMSIKKRMEEIMKEKEREIQTQHEILRVKYETEMEKIKKRLEEEKRKADEERKQRENEFRQKEEKLLKEFEEQKKTEQKKRETENQKRSRQEKQQRAEYDREMKKMKREIENQRSQFEKQQKEREEEDRKREEKYRQDQEKMKHEQELIAELQMKQEEENKKRESEERERTEQEEKQREEWKRKIKEAEHDRKEIQEDIKQKQKEWEDEKKRQTREREEEERKIKEKHGKQLREKQNELDKMIKKFDKEREEERQKIEDERQRQRREREDKEREFEEKKQKTERYYEQLEQKRKEEWEKRKQEDDEKQEEERKRWKKKIDDLKQKQEKEKKKREKEEKERKEREETKKDEMKKEYEMKMRAMKKKHEDETRKQAEELNDLRAGKVEITQKLNEEHIKDEKKEEAEKLNKE</sequence>
<dbReference type="FunFam" id="3.40.50.300:FF:000366">
    <property type="entry name" value="GTPase, IMAP family member 2"/>
    <property type="match status" value="1"/>
</dbReference>
<gene>
    <name evidence="6" type="ORF">M9458_052639</name>
</gene>
<comment type="similarity">
    <text evidence="1">Belongs to the TRAFAC class TrmE-Era-EngA-EngB-Septin-like GTPase superfamily. AIG1/Toc34/Toc159-like paraseptin GTPase family. IAN subfamily.</text>
</comment>
<dbReference type="Gene3D" id="3.40.50.300">
    <property type="entry name" value="P-loop containing nucleotide triphosphate hydrolases"/>
    <property type="match status" value="3"/>
</dbReference>
<dbReference type="PANTHER" id="PTHR10903:SF170">
    <property type="entry name" value="GTPASE IMAP FAMILY MEMBER 7"/>
    <property type="match status" value="1"/>
</dbReference>
<dbReference type="CDD" id="cd01852">
    <property type="entry name" value="AIG1"/>
    <property type="match status" value="1"/>
</dbReference>
<evidence type="ECO:0000256" key="2">
    <source>
        <dbReference type="ARBA" id="ARBA00022741"/>
    </source>
</evidence>
<proteinExistence type="inferred from homology"/>
<keyword evidence="3" id="KW-0342">GTP-binding</keyword>
<dbReference type="InterPro" id="IPR027417">
    <property type="entry name" value="P-loop_NTPase"/>
</dbReference>
<reference evidence="6 7" key="1">
    <citation type="submission" date="2024-05" db="EMBL/GenBank/DDBJ databases">
        <title>Genome sequencing and assembly of Indian major carp, Cirrhinus mrigala (Hamilton, 1822).</title>
        <authorList>
            <person name="Mohindra V."/>
            <person name="Chowdhury L.M."/>
            <person name="Lal K."/>
            <person name="Jena J.K."/>
        </authorList>
    </citation>
    <scope>NUCLEOTIDE SEQUENCE [LARGE SCALE GENOMIC DNA]</scope>
    <source>
        <strain evidence="6">CM1030</strain>
        <tissue evidence="6">Blood</tissue>
    </source>
</reference>
<dbReference type="GO" id="GO:0005525">
    <property type="term" value="F:GTP binding"/>
    <property type="evidence" value="ECO:0007669"/>
    <property type="project" value="UniProtKB-KW"/>
</dbReference>
<evidence type="ECO:0000313" key="7">
    <source>
        <dbReference type="Proteomes" id="UP001529510"/>
    </source>
</evidence>
<feature type="region of interest" description="Disordered" evidence="4">
    <location>
        <begin position="145"/>
        <end position="177"/>
    </location>
</feature>
<evidence type="ECO:0000256" key="3">
    <source>
        <dbReference type="ARBA" id="ARBA00023134"/>
    </source>
</evidence>
<keyword evidence="7" id="KW-1185">Reference proteome</keyword>
<feature type="domain" description="AIG1-type G" evidence="5">
    <location>
        <begin position="357"/>
        <end position="558"/>
    </location>
</feature>
<evidence type="ECO:0000259" key="5">
    <source>
        <dbReference type="PROSITE" id="PS51720"/>
    </source>
</evidence>
<dbReference type="InterPro" id="IPR006703">
    <property type="entry name" value="G_AIG1"/>
</dbReference>
<dbReference type="Pfam" id="PF04548">
    <property type="entry name" value="AIG1"/>
    <property type="match status" value="3"/>
</dbReference>
<feature type="compositionally biased region" description="Basic and acidic residues" evidence="4">
    <location>
        <begin position="628"/>
        <end position="704"/>
    </location>
</feature>
<dbReference type="EMBL" id="JAMKFB020000196">
    <property type="protein sequence ID" value="KAL0152055.1"/>
    <property type="molecule type" value="Genomic_DNA"/>
</dbReference>
<dbReference type="AlphaFoldDB" id="A0ABD0MST2"/>
<dbReference type="PANTHER" id="PTHR10903">
    <property type="entry name" value="GTPASE, IMAP FAMILY MEMBER-RELATED"/>
    <property type="match status" value="1"/>
</dbReference>
<dbReference type="InterPro" id="IPR045058">
    <property type="entry name" value="GIMA/IAN/Toc"/>
</dbReference>
<evidence type="ECO:0000313" key="6">
    <source>
        <dbReference type="EMBL" id="KAL0152055.1"/>
    </source>
</evidence>
<organism evidence="6 7">
    <name type="scientific">Cirrhinus mrigala</name>
    <name type="common">Mrigala</name>
    <dbReference type="NCBI Taxonomy" id="683832"/>
    <lineage>
        <taxon>Eukaryota</taxon>
        <taxon>Metazoa</taxon>
        <taxon>Chordata</taxon>
        <taxon>Craniata</taxon>
        <taxon>Vertebrata</taxon>
        <taxon>Euteleostomi</taxon>
        <taxon>Actinopterygii</taxon>
        <taxon>Neopterygii</taxon>
        <taxon>Teleostei</taxon>
        <taxon>Ostariophysi</taxon>
        <taxon>Cypriniformes</taxon>
        <taxon>Cyprinidae</taxon>
        <taxon>Labeoninae</taxon>
        <taxon>Labeonini</taxon>
        <taxon>Cirrhinus</taxon>
    </lineage>
</organism>
<feature type="non-terminal residue" evidence="6">
    <location>
        <position position="967"/>
    </location>
</feature>
<feature type="region of interest" description="Disordered" evidence="4">
    <location>
        <begin position="628"/>
        <end position="967"/>
    </location>
</feature>
<dbReference type="SUPFAM" id="SSF52540">
    <property type="entry name" value="P-loop containing nucleoside triphosphate hydrolases"/>
    <property type="match status" value="2"/>
</dbReference>
<dbReference type="Proteomes" id="UP001529510">
    <property type="component" value="Unassembled WGS sequence"/>
</dbReference>
<feature type="compositionally biased region" description="Basic and acidic residues" evidence="4">
    <location>
        <begin position="146"/>
        <end position="158"/>
    </location>
</feature>
<feature type="compositionally biased region" description="Basic and acidic residues" evidence="4">
    <location>
        <begin position="948"/>
        <end position="967"/>
    </location>
</feature>
<evidence type="ECO:0000256" key="1">
    <source>
        <dbReference type="ARBA" id="ARBA00008535"/>
    </source>
</evidence>
<feature type="compositionally biased region" description="Basic and acidic residues" evidence="4">
    <location>
        <begin position="711"/>
        <end position="941"/>
    </location>
</feature>
<name>A0ABD0MST2_CIRMR</name>
<evidence type="ECO:0000256" key="4">
    <source>
        <dbReference type="SAM" id="MobiDB-lite"/>
    </source>
</evidence>
<accession>A0ABD0MST2</accession>
<dbReference type="PROSITE" id="PS51720">
    <property type="entry name" value="G_AIG1"/>
    <property type="match status" value="1"/>
</dbReference>
<protein>
    <recommendedName>
        <fullName evidence="5">AIG1-type G domain-containing protein</fullName>
    </recommendedName>
</protein>
<comment type="caution">
    <text evidence="6">The sequence shown here is derived from an EMBL/GenBank/DDBJ whole genome shotgun (WGS) entry which is preliminary data.</text>
</comment>
<feature type="compositionally biased region" description="Basic and acidic residues" evidence="4">
    <location>
        <begin position="168"/>
        <end position="177"/>
    </location>
</feature>